<dbReference type="FunFam" id="3.40.50.720:FF:000084">
    <property type="entry name" value="Short-chain dehydrogenase reductase"/>
    <property type="match status" value="1"/>
</dbReference>
<name>A0A922F3W6_CARIL</name>
<protein>
    <submittedName>
        <fullName evidence="3">Uncharacterized protein</fullName>
    </submittedName>
</protein>
<gene>
    <name evidence="3" type="ORF">I3842_04G001800</name>
</gene>
<proteinExistence type="inferred from homology"/>
<dbReference type="PANTHER" id="PTHR43180">
    <property type="entry name" value="3-OXOACYL-(ACYL-CARRIER-PROTEIN) REDUCTASE (AFU_ORTHOLOGUE AFUA_6G11210)"/>
    <property type="match status" value="1"/>
</dbReference>
<evidence type="ECO:0000256" key="2">
    <source>
        <dbReference type="ARBA" id="ARBA00023002"/>
    </source>
</evidence>
<comment type="similarity">
    <text evidence="1">Belongs to the short-chain dehydrogenases/reductases (SDR) family.</text>
</comment>
<keyword evidence="2" id="KW-0560">Oxidoreductase</keyword>
<evidence type="ECO:0000313" key="3">
    <source>
        <dbReference type="EMBL" id="KAG6715576.1"/>
    </source>
</evidence>
<dbReference type="Pfam" id="PF13561">
    <property type="entry name" value="adh_short_C2"/>
    <property type="match status" value="1"/>
</dbReference>
<evidence type="ECO:0000256" key="1">
    <source>
        <dbReference type="ARBA" id="ARBA00006484"/>
    </source>
</evidence>
<evidence type="ECO:0000313" key="4">
    <source>
        <dbReference type="Proteomes" id="UP000811246"/>
    </source>
</evidence>
<accession>A0A922F3W6</accession>
<comment type="caution">
    <text evidence="3">The sequence shown here is derived from an EMBL/GenBank/DDBJ whole genome shotgun (WGS) entry which is preliminary data.</text>
</comment>
<dbReference type="PANTHER" id="PTHR43180:SF55">
    <property type="entry name" value="ALCOHOL DEHYDROGENASE-LIKE PROTEIN"/>
    <property type="match status" value="1"/>
</dbReference>
<sequence>MLKSLARSAQLTAQTDFKFMSNALLCKRTRFYSTGGRGSRLEGKVALITGAASGLGRATAQEFIQHGAQVVIADIDTELGPKVANDLGPAAHFVECDVAVESQVEDAVNAAVSRHKKLDIMYNNAGIAGTSMPPSIAELDLKEFDRVMEINVRGMVAGIKHAARVMIPTGSGSILCTSSISGVMGGLGPHPYTISKYTIHGIVKSVASELCGAGVRINCISPAPIPTPMAVGQIGKFYKGATKEQVVGIVNGLGELKGAKCEEIDVARAALYLASDEAKYVTGHNLVVDGGFTCYKNLRFPSPDHDHQIV</sequence>
<dbReference type="InterPro" id="IPR002347">
    <property type="entry name" value="SDR_fam"/>
</dbReference>
<organism evidence="3 4">
    <name type="scientific">Carya illinoinensis</name>
    <name type="common">Pecan</name>
    <dbReference type="NCBI Taxonomy" id="32201"/>
    <lineage>
        <taxon>Eukaryota</taxon>
        <taxon>Viridiplantae</taxon>
        <taxon>Streptophyta</taxon>
        <taxon>Embryophyta</taxon>
        <taxon>Tracheophyta</taxon>
        <taxon>Spermatophyta</taxon>
        <taxon>Magnoliopsida</taxon>
        <taxon>eudicotyledons</taxon>
        <taxon>Gunneridae</taxon>
        <taxon>Pentapetalae</taxon>
        <taxon>rosids</taxon>
        <taxon>fabids</taxon>
        <taxon>Fagales</taxon>
        <taxon>Juglandaceae</taxon>
        <taxon>Carya</taxon>
    </lineage>
</organism>
<dbReference type="EMBL" id="CM031828">
    <property type="protein sequence ID" value="KAG6715576.1"/>
    <property type="molecule type" value="Genomic_DNA"/>
</dbReference>
<dbReference type="Proteomes" id="UP000811246">
    <property type="component" value="Chromosome 4"/>
</dbReference>
<dbReference type="AlphaFoldDB" id="A0A922F3W6"/>
<reference evidence="3" key="1">
    <citation type="submission" date="2021-01" db="EMBL/GenBank/DDBJ databases">
        <authorList>
            <person name="Lovell J.T."/>
            <person name="Bentley N."/>
            <person name="Bhattarai G."/>
            <person name="Jenkins J.W."/>
            <person name="Sreedasyam A."/>
            <person name="Alarcon Y."/>
            <person name="Bock C."/>
            <person name="Boston L."/>
            <person name="Carlson J."/>
            <person name="Cervantes K."/>
            <person name="Clermont K."/>
            <person name="Krom N."/>
            <person name="Kubenka K."/>
            <person name="Mamidi S."/>
            <person name="Mattison C."/>
            <person name="Monteros M."/>
            <person name="Pisani C."/>
            <person name="Plott C."/>
            <person name="Rajasekar S."/>
            <person name="Rhein H.S."/>
            <person name="Rohla C."/>
            <person name="Song M."/>
            <person name="Hilaire R.S."/>
            <person name="Shu S."/>
            <person name="Wells L."/>
            <person name="Wang X."/>
            <person name="Webber J."/>
            <person name="Heerema R.J."/>
            <person name="Klein P."/>
            <person name="Conner P."/>
            <person name="Grauke L."/>
            <person name="Grimwood J."/>
            <person name="Schmutz J."/>
            <person name="Randall J.J."/>
        </authorList>
    </citation>
    <scope>NUCLEOTIDE SEQUENCE</scope>
    <source>
        <tissue evidence="3">Leaf</tissue>
    </source>
</reference>
<dbReference type="GO" id="GO:0016491">
    <property type="term" value="F:oxidoreductase activity"/>
    <property type="evidence" value="ECO:0007669"/>
    <property type="project" value="UniProtKB-KW"/>
</dbReference>